<feature type="non-terminal residue" evidence="2">
    <location>
        <position position="51"/>
    </location>
</feature>
<evidence type="ECO:0000313" key="2">
    <source>
        <dbReference type="EMBL" id="ELP66472.1"/>
    </source>
</evidence>
<gene>
    <name evidence="2" type="ORF">STRTUCAR8_04089</name>
</gene>
<feature type="compositionally biased region" description="Basic and acidic residues" evidence="1">
    <location>
        <begin position="37"/>
        <end position="51"/>
    </location>
</feature>
<feature type="region of interest" description="Disordered" evidence="1">
    <location>
        <begin position="21"/>
        <end position="51"/>
    </location>
</feature>
<keyword evidence="3" id="KW-1185">Reference proteome</keyword>
<dbReference type="Proteomes" id="UP000010931">
    <property type="component" value="Unassembled WGS sequence"/>
</dbReference>
<comment type="caution">
    <text evidence="2">The sequence shown here is derived from an EMBL/GenBank/DDBJ whole genome shotgun (WGS) entry which is preliminary data.</text>
</comment>
<evidence type="ECO:0000256" key="1">
    <source>
        <dbReference type="SAM" id="MobiDB-lite"/>
    </source>
</evidence>
<proteinExistence type="predicted"/>
<reference evidence="2 3" key="1">
    <citation type="journal article" date="2011" name="Plasmid">
        <title>Streptomyces turgidiscabies Car8 contains a modular pathogenicity island that shares virulence genes with other actinobacterial plant pathogens.</title>
        <authorList>
            <person name="Huguet-Tapia J.C."/>
            <person name="Badger J.H."/>
            <person name="Loria R."/>
            <person name="Pettis G.S."/>
        </authorList>
    </citation>
    <scope>NUCLEOTIDE SEQUENCE [LARGE SCALE GENOMIC DNA]</scope>
    <source>
        <strain evidence="2 3">Car8</strain>
    </source>
</reference>
<dbReference type="AlphaFoldDB" id="L7F595"/>
<sequence length="51" mass="5887">MRKGRVSLEVEVTAEPYRRDSTRPAAFSLDRGISRRYPHERGTGFEQHEGP</sequence>
<name>L7F595_STRT8</name>
<dbReference type="EMBL" id="AEJB01000348">
    <property type="protein sequence ID" value="ELP66472.1"/>
    <property type="molecule type" value="Genomic_DNA"/>
</dbReference>
<organism evidence="2 3">
    <name type="scientific">Streptomyces turgidiscabies (strain Car8)</name>
    <dbReference type="NCBI Taxonomy" id="698760"/>
    <lineage>
        <taxon>Bacteria</taxon>
        <taxon>Bacillati</taxon>
        <taxon>Actinomycetota</taxon>
        <taxon>Actinomycetes</taxon>
        <taxon>Kitasatosporales</taxon>
        <taxon>Streptomycetaceae</taxon>
        <taxon>Streptomyces</taxon>
    </lineage>
</organism>
<protein>
    <submittedName>
        <fullName evidence="2">Uncharacterized protein</fullName>
    </submittedName>
</protein>
<accession>L7F595</accession>
<evidence type="ECO:0000313" key="3">
    <source>
        <dbReference type="Proteomes" id="UP000010931"/>
    </source>
</evidence>